<proteinExistence type="predicted"/>
<protein>
    <recommendedName>
        <fullName evidence="4">C2H2-type domain-containing protein</fullName>
    </recommendedName>
</protein>
<gene>
    <name evidence="5" type="ORF">PICST_49415</name>
</gene>
<dbReference type="GO" id="GO:0006974">
    <property type="term" value="P:DNA damage response"/>
    <property type="evidence" value="ECO:0007669"/>
    <property type="project" value="TreeGrafter"/>
</dbReference>
<dbReference type="GeneID" id="4840740"/>
<keyword evidence="1" id="KW-0862">Zinc</keyword>
<dbReference type="EMBL" id="CP000501">
    <property type="protein sequence ID" value="ABN68008.1"/>
    <property type="molecule type" value="Genomic_DNA"/>
</dbReference>
<dbReference type="GO" id="GO:0008270">
    <property type="term" value="F:zinc ion binding"/>
    <property type="evidence" value="ECO:0007669"/>
    <property type="project" value="UniProtKB-KW"/>
</dbReference>
<evidence type="ECO:0000256" key="1">
    <source>
        <dbReference type="ARBA" id="ARBA00022771"/>
    </source>
</evidence>
<evidence type="ECO:0000313" key="5">
    <source>
        <dbReference type="EMBL" id="ABN68008.1"/>
    </source>
</evidence>
<keyword evidence="2" id="KW-0175">Coiled coil</keyword>
<dbReference type="PANTHER" id="PTHR12805:SF0">
    <property type="entry name" value="DNA_RNA-BINDING PROTEIN KIN17"/>
    <property type="match status" value="1"/>
</dbReference>
<organism evidence="5 6">
    <name type="scientific">Scheffersomyces stipitis (strain ATCC 58785 / CBS 6054 / NBRC 10063 / NRRL Y-11545)</name>
    <name type="common">Yeast</name>
    <name type="synonym">Pichia stipitis</name>
    <dbReference type="NCBI Taxonomy" id="322104"/>
    <lineage>
        <taxon>Eukaryota</taxon>
        <taxon>Fungi</taxon>
        <taxon>Dikarya</taxon>
        <taxon>Ascomycota</taxon>
        <taxon>Saccharomycotina</taxon>
        <taxon>Pichiomycetes</taxon>
        <taxon>Debaryomycetaceae</taxon>
        <taxon>Scheffersomyces</taxon>
    </lineage>
</organism>
<dbReference type="InterPro" id="IPR036236">
    <property type="entry name" value="Znf_C2H2_sf"/>
</dbReference>
<sequence>MARAEIGTAKYQSKKLKMAGLQKLKFYCQLCEKQCRDANGFKNHIASPSHQRKIQSLNDEGQGKTVVENYSEQFEKDFMRLLRINHGTKKINANKFYQEYILNDRDHVHMNSTKWSSLTSFIKYLGQRGLVRVEQGGSGNEDEFNLEIRLVDQSIEIQQNQKEKLKAENKRSDEQLTNKFLEEQIRRGKESAKLNEESQPEDVQVPVTVQSGPIKVSLKSTGITKKLQRPSKSIFGDAASDDEVEADKKPEPKETKGKIKFGSIKKH</sequence>
<feature type="region of interest" description="Disordered" evidence="3">
    <location>
        <begin position="188"/>
        <end position="208"/>
    </location>
</feature>
<feature type="region of interest" description="Disordered" evidence="3">
    <location>
        <begin position="221"/>
        <end position="267"/>
    </location>
</feature>
<dbReference type="Pfam" id="PF25095">
    <property type="entry name" value="C2H2-zf_KIN17"/>
    <property type="match status" value="1"/>
</dbReference>
<dbReference type="PROSITE" id="PS00028">
    <property type="entry name" value="ZINC_FINGER_C2H2_1"/>
    <property type="match status" value="1"/>
</dbReference>
<dbReference type="InterPro" id="IPR037321">
    <property type="entry name" value="KIN17-like"/>
</dbReference>
<dbReference type="PANTHER" id="PTHR12805">
    <property type="entry name" value="KIN17 KIN, ANTIGENIC DETERMINANT OF RECA PROTEIN HOMOLOG"/>
    <property type="match status" value="1"/>
</dbReference>
<feature type="coiled-coil region" evidence="2">
    <location>
        <begin position="148"/>
        <end position="184"/>
    </location>
</feature>
<dbReference type="InParanoid" id="A3LYP2"/>
<dbReference type="InterPro" id="IPR038254">
    <property type="entry name" value="KIN17_WH-like_sf"/>
</dbReference>
<dbReference type="KEGG" id="pic:PICST_49415"/>
<dbReference type="HOGENOM" id="CLU_030065_2_0_1"/>
<dbReference type="Pfam" id="PF10357">
    <property type="entry name" value="WH_KIN17"/>
    <property type="match status" value="1"/>
</dbReference>
<evidence type="ECO:0000259" key="4">
    <source>
        <dbReference type="PROSITE" id="PS00028"/>
    </source>
</evidence>
<dbReference type="InterPro" id="IPR056767">
    <property type="entry name" value="C2H2-Znf_KIN17"/>
</dbReference>
<reference evidence="5 6" key="1">
    <citation type="journal article" date="2007" name="Nat. Biotechnol.">
        <title>Genome sequence of the lignocellulose-bioconverting and xylose-fermenting yeast Pichia stipitis.</title>
        <authorList>
            <person name="Jeffries T.W."/>
            <person name="Grigoriev I.V."/>
            <person name="Grimwood J."/>
            <person name="Laplaza J.M."/>
            <person name="Aerts A."/>
            <person name="Salamov A."/>
            <person name="Schmutz J."/>
            <person name="Lindquist E."/>
            <person name="Dehal P."/>
            <person name="Shapiro H."/>
            <person name="Jin Y.S."/>
            <person name="Passoth V."/>
            <person name="Richardson P.M."/>
        </authorList>
    </citation>
    <scope>NUCLEOTIDE SEQUENCE [LARGE SCALE GENOMIC DNA]</scope>
    <source>
        <strain evidence="6">ATCC 58785 / CBS 6054 / NBRC 10063 / NRRL Y-11545</strain>
    </source>
</reference>
<accession>A3LYP2</accession>
<feature type="domain" description="C2H2-type" evidence="4">
    <location>
        <begin position="28"/>
        <end position="50"/>
    </location>
</feature>
<dbReference type="STRING" id="322104.A3LYP2"/>
<dbReference type="GO" id="GO:0003690">
    <property type="term" value="F:double-stranded DNA binding"/>
    <property type="evidence" value="ECO:0007669"/>
    <property type="project" value="TreeGrafter"/>
</dbReference>
<feature type="compositionally biased region" description="Basic and acidic residues" evidence="3">
    <location>
        <begin position="246"/>
        <end position="257"/>
    </location>
</feature>
<dbReference type="Gene3D" id="1.10.10.2030">
    <property type="entry name" value="DNA/RNA-binding protein Kin17, conserved domain"/>
    <property type="match status" value="1"/>
</dbReference>
<dbReference type="InterPro" id="IPR003604">
    <property type="entry name" value="Matrin/U1-like-C_Znf_C2H2"/>
</dbReference>
<dbReference type="SUPFAM" id="SSF57667">
    <property type="entry name" value="beta-beta-alpha zinc fingers"/>
    <property type="match status" value="1"/>
</dbReference>
<dbReference type="AlphaFoldDB" id="A3LYP2"/>
<keyword evidence="6" id="KW-1185">Reference proteome</keyword>
<dbReference type="OrthoDB" id="10266249at2759"/>
<evidence type="ECO:0000313" key="6">
    <source>
        <dbReference type="Proteomes" id="UP000002258"/>
    </source>
</evidence>
<evidence type="ECO:0000256" key="3">
    <source>
        <dbReference type="SAM" id="MobiDB-lite"/>
    </source>
</evidence>
<dbReference type="SMART" id="SM00451">
    <property type="entry name" value="ZnF_U1"/>
    <property type="match status" value="1"/>
</dbReference>
<dbReference type="GO" id="GO:0006260">
    <property type="term" value="P:DNA replication"/>
    <property type="evidence" value="ECO:0007669"/>
    <property type="project" value="TreeGrafter"/>
</dbReference>
<dbReference type="InterPro" id="IPR013087">
    <property type="entry name" value="Znf_C2H2_type"/>
</dbReference>
<dbReference type="InterPro" id="IPR019447">
    <property type="entry name" value="DNA/RNA-bd_Kin17_WH-like_dom"/>
</dbReference>
<dbReference type="GO" id="GO:0005634">
    <property type="term" value="C:nucleus"/>
    <property type="evidence" value="ECO:0007669"/>
    <property type="project" value="TreeGrafter"/>
</dbReference>
<dbReference type="eggNOG" id="KOG2837">
    <property type="taxonomic scope" value="Eukaryota"/>
</dbReference>
<dbReference type="Proteomes" id="UP000002258">
    <property type="component" value="Chromosome 7"/>
</dbReference>
<evidence type="ECO:0000256" key="2">
    <source>
        <dbReference type="SAM" id="Coils"/>
    </source>
</evidence>
<dbReference type="SMART" id="SM01253">
    <property type="entry name" value="Kin17_mid"/>
    <property type="match status" value="1"/>
</dbReference>
<dbReference type="FunCoup" id="A3LYP2">
    <property type="interactions" value="341"/>
</dbReference>
<keyword evidence="1" id="KW-0479">Metal-binding</keyword>
<dbReference type="RefSeq" id="XP_001386037.1">
    <property type="nucleotide sequence ID" value="XM_001386000.1"/>
</dbReference>
<dbReference type="OMA" id="KWVANKM"/>
<name>A3LYP2_PICST</name>
<keyword evidence="1" id="KW-0863">Zinc-finger</keyword>